<protein>
    <submittedName>
        <fullName evidence="1">Uncharacterized protein</fullName>
    </submittedName>
</protein>
<evidence type="ECO:0000313" key="1">
    <source>
        <dbReference type="EMBL" id="OUC97370.1"/>
    </source>
</evidence>
<reference evidence="1 2" key="1">
    <citation type="submission" date="2017-05" db="EMBL/GenBank/DDBJ databases">
        <title>Biotechnological potential of actinobacteria isolated from South African environments.</title>
        <authorList>
            <person name="Le Roes-Hill M."/>
            <person name="Prins A."/>
            <person name="Durrell K.A."/>
        </authorList>
    </citation>
    <scope>NUCLEOTIDE SEQUENCE [LARGE SCALE GENOMIC DNA]</scope>
    <source>
        <strain evidence="1">M26</strain>
    </source>
</reference>
<evidence type="ECO:0000313" key="2">
    <source>
        <dbReference type="Proteomes" id="UP000194761"/>
    </source>
</evidence>
<organism evidence="1 2">
    <name type="scientific">Streptosporangium minutum</name>
    <dbReference type="NCBI Taxonomy" id="569862"/>
    <lineage>
        <taxon>Bacteria</taxon>
        <taxon>Bacillati</taxon>
        <taxon>Actinomycetota</taxon>
        <taxon>Actinomycetes</taxon>
        <taxon>Streptosporangiales</taxon>
        <taxon>Streptosporangiaceae</taxon>
        <taxon>Streptosporangium</taxon>
    </lineage>
</organism>
<dbReference type="AlphaFoldDB" id="A0A243RQT3"/>
<dbReference type="Proteomes" id="UP000194761">
    <property type="component" value="Unassembled WGS sequence"/>
</dbReference>
<comment type="caution">
    <text evidence="1">The sequence shown here is derived from an EMBL/GenBank/DDBJ whole genome shotgun (WGS) entry which is preliminary data.</text>
</comment>
<keyword evidence="2" id="KW-1185">Reference proteome</keyword>
<gene>
    <name evidence="1" type="ORF">CA984_11475</name>
</gene>
<proteinExistence type="predicted"/>
<name>A0A243RQT3_9ACTN</name>
<sequence>MPFDWRDDKSPCAVMLAQGLSHVRAYFEPNHARISPAPPQRVQVRYRLDRIELRIFLVPLHRGHRVRLCRKTLRPTNQTAPMATAATSS</sequence>
<accession>A0A243RQT3</accession>
<dbReference type="EMBL" id="NGFP01000039">
    <property type="protein sequence ID" value="OUC97370.1"/>
    <property type="molecule type" value="Genomic_DNA"/>
</dbReference>